<dbReference type="EMBL" id="CP053084">
    <property type="protein sequence ID" value="QJR29683.1"/>
    <property type="molecule type" value="Genomic_DNA"/>
</dbReference>
<dbReference type="InterPro" id="IPR029401">
    <property type="entry name" value="Nudix_N"/>
</dbReference>
<dbReference type="Proteomes" id="UP000501130">
    <property type="component" value="Chromosome"/>
</dbReference>
<proteinExistence type="predicted"/>
<dbReference type="PANTHER" id="PTHR43222">
    <property type="entry name" value="NUDIX HYDROLASE 23"/>
    <property type="match status" value="1"/>
</dbReference>
<evidence type="ECO:0000256" key="1">
    <source>
        <dbReference type="ARBA" id="ARBA00001946"/>
    </source>
</evidence>
<keyword evidence="5" id="KW-1185">Reference proteome</keyword>
<protein>
    <submittedName>
        <fullName evidence="4">NUDIX hydrolase</fullName>
    </submittedName>
</protein>
<reference evidence="4 5" key="1">
    <citation type="submission" date="2020-05" db="EMBL/GenBank/DDBJ databases">
        <title>Compete genome of Limnobacter sp. SAORIC-580.</title>
        <authorList>
            <person name="Song J."/>
            <person name="Cho J.-C."/>
        </authorList>
    </citation>
    <scope>NUCLEOTIDE SEQUENCE [LARGE SCALE GENOMIC DNA]</scope>
    <source>
        <strain evidence="4 5">SAORIC-580</strain>
    </source>
</reference>
<feature type="domain" description="Nudix hydrolase" evidence="3">
    <location>
        <begin position="36"/>
        <end position="159"/>
    </location>
</feature>
<dbReference type="CDD" id="cd04511">
    <property type="entry name" value="NUDIX_Hydrolase"/>
    <property type="match status" value="1"/>
</dbReference>
<dbReference type="InterPro" id="IPR015797">
    <property type="entry name" value="NUDIX_hydrolase-like_dom_sf"/>
</dbReference>
<evidence type="ECO:0000313" key="4">
    <source>
        <dbReference type="EMBL" id="QJR29683.1"/>
    </source>
</evidence>
<dbReference type="Gene3D" id="3.90.79.10">
    <property type="entry name" value="Nucleoside Triphosphate Pyrophosphohydrolase"/>
    <property type="match status" value="1"/>
</dbReference>
<comment type="cofactor">
    <cofactor evidence="1">
        <name>Mg(2+)</name>
        <dbReference type="ChEBI" id="CHEBI:18420"/>
    </cofactor>
</comment>
<sequence>MKYCSTCGTPLELRIPAGDNRERSCCPGCGAIHYVNPKIVVGTIPTYQGKVLLCKRAIEPRHGFWTLPAGFMELNETTHQGAARETLEEAGAQIKLGPLFTMFDVIRAEQVHIFFRAEMPTPTFCAGEESLDVKLFSEEEIPWDELAFKTVSKTLTLFFADRKAGRYTLHTGDVFDHTDWTDSQFKAG</sequence>
<dbReference type="RefSeq" id="WP_171099183.1">
    <property type="nucleotide sequence ID" value="NZ_CP053084.1"/>
</dbReference>
<dbReference type="PROSITE" id="PS00893">
    <property type="entry name" value="NUDIX_BOX"/>
    <property type="match status" value="1"/>
</dbReference>
<dbReference type="Pfam" id="PF14803">
    <property type="entry name" value="Zn_ribbon_Nudix"/>
    <property type="match status" value="1"/>
</dbReference>
<dbReference type="SUPFAM" id="SSF55811">
    <property type="entry name" value="Nudix"/>
    <property type="match status" value="1"/>
</dbReference>
<dbReference type="PANTHER" id="PTHR43222:SF2">
    <property type="entry name" value="NUDIX HYDROLASE 23, CHLOROPLASTIC"/>
    <property type="match status" value="1"/>
</dbReference>
<dbReference type="PROSITE" id="PS51462">
    <property type="entry name" value="NUDIX"/>
    <property type="match status" value="1"/>
</dbReference>
<keyword evidence="2 4" id="KW-0378">Hydrolase</keyword>
<name>A0ABX6N5L0_9BURK</name>
<dbReference type="Pfam" id="PF00293">
    <property type="entry name" value="NUDIX"/>
    <property type="match status" value="1"/>
</dbReference>
<accession>A0ABX6N5L0</accession>
<dbReference type="InterPro" id="IPR000086">
    <property type="entry name" value="NUDIX_hydrolase_dom"/>
</dbReference>
<evidence type="ECO:0000259" key="3">
    <source>
        <dbReference type="PROSITE" id="PS51462"/>
    </source>
</evidence>
<gene>
    <name evidence="4" type="ORF">HKT17_08135</name>
</gene>
<evidence type="ECO:0000256" key="2">
    <source>
        <dbReference type="ARBA" id="ARBA00022801"/>
    </source>
</evidence>
<dbReference type="Gene3D" id="2.20.70.10">
    <property type="match status" value="1"/>
</dbReference>
<evidence type="ECO:0000313" key="5">
    <source>
        <dbReference type="Proteomes" id="UP000501130"/>
    </source>
</evidence>
<dbReference type="GO" id="GO:0016787">
    <property type="term" value="F:hydrolase activity"/>
    <property type="evidence" value="ECO:0007669"/>
    <property type="project" value="UniProtKB-KW"/>
</dbReference>
<dbReference type="InterPro" id="IPR020084">
    <property type="entry name" value="NUDIX_hydrolase_CS"/>
</dbReference>
<organism evidence="4 5">
    <name type="scientific">Limnobacter profundi</name>
    <dbReference type="NCBI Taxonomy" id="2732163"/>
    <lineage>
        <taxon>Bacteria</taxon>
        <taxon>Pseudomonadati</taxon>
        <taxon>Pseudomonadota</taxon>
        <taxon>Betaproteobacteria</taxon>
        <taxon>Burkholderiales</taxon>
        <taxon>Burkholderiaceae</taxon>
        <taxon>Limnobacter</taxon>
    </lineage>
</organism>